<organism evidence="2 3">
    <name type="scientific">Plasmodium chabaudi chabaudi</name>
    <dbReference type="NCBI Taxonomy" id="31271"/>
    <lineage>
        <taxon>Eukaryota</taxon>
        <taxon>Sar</taxon>
        <taxon>Alveolata</taxon>
        <taxon>Apicomplexa</taxon>
        <taxon>Aconoidasida</taxon>
        <taxon>Haemosporida</taxon>
        <taxon>Plasmodiidae</taxon>
        <taxon>Plasmodium</taxon>
        <taxon>Plasmodium (Vinckeia)</taxon>
    </lineage>
</organism>
<evidence type="ECO:0000313" key="2">
    <source>
        <dbReference type="EMBL" id="SCL89631.1"/>
    </source>
</evidence>
<feature type="compositionally biased region" description="Basic and acidic residues" evidence="1">
    <location>
        <begin position="429"/>
        <end position="439"/>
    </location>
</feature>
<feature type="compositionally biased region" description="Basic and acidic residues" evidence="1">
    <location>
        <begin position="282"/>
        <end position="313"/>
    </location>
</feature>
<dbReference type="Proteomes" id="UP000195489">
    <property type="component" value="Unassembled WGS sequence"/>
</dbReference>
<feature type="compositionally biased region" description="Polar residues" evidence="1">
    <location>
        <begin position="267"/>
        <end position="278"/>
    </location>
</feature>
<feature type="non-terminal residue" evidence="2">
    <location>
        <position position="1"/>
    </location>
</feature>
<feature type="compositionally biased region" description="Gly residues" evidence="1">
    <location>
        <begin position="349"/>
        <end position="359"/>
    </location>
</feature>
<evidence type="ECO:0000313" key="3">
    <source>
        <dbReference type="Proteomes" id="UP000195489"/>
    </source>
</evidence>
<name>A0A1D3L9A2_PLACU</name>
<evidence type="ECO:0000256" key="1">
    <source>
        <dbReference type="SAM" id="MobiDB-lite"/>
    </source>
</evidence>
<dbReference type="EMBL" id="FMIM01000310">
    <property type="protein sequence ID" value="SCL89631.1"/>
    <property type="molecule type" value="Genomic_DNA"/>
</dbReference>
<feature type="compositionally biased region" description="Polar residues" evidence="1">
    <location>
        <begin position="333"/>
        <end position="344"/>
    </location>
</feature>
<feature type="compositionally biased region" description="Low complexity" evidence="1">
    <location>
        <begin position="563"/>
        <end position="577"/>
    </location>
</feature>
<dbReference type="InterPro" id="IPR006477">
    <property type="entry name" value="Yir_bir_cir"/>
</dbReference>
<gene>
    <name evidence="2" type="ORF">PCHCB_000527300</name>
</gene>
<proteinExistence type="predicted"/>
<protein>
    <submittedName>
        <fullName evidence="2">Plasmodium variant antigen protein Cir/Yir/Bir, putative</fullName>
    </submittedName>
</protein>
<feature type="compositionally biased region" description="Polar residues" evidence="1">
    <location>
        <begin position="521"/>
        <end position="534"/>
    </location>
</feature>
<reference evidence="2 3" key="1">
    <citation type="submission" date="2016-08" db="EMBL/GenBank/DDBJ databases">
        <authorList>
            <consortium name="Pathogen Informatics"/>
        </authorList>
    </citation>
    <scope>NUCLEOTIDE SEQUENCE [LARGE SCALE GENOMIC DNA]</scope>
    <source>
        <strain evidence="2 3">CB</strain>
    </source>
</reference>
<dbReference type="Pfam" id="PF06022">
    <property type="entry name" value="Cir_Bir_Yir"/>
    <property type="match status" value="1"/>
</dbReference>
<sequence>CGLLIEADGYFNGKDVDAQKINDDPTIKGYCSNDDCKTNEARINALTTYILMLFKSSIQNDDYSEYDECFLMWLSDKLFKIHSKSIDKNKKITLSQAYDMYLKKHKAKLDHWFLFDNIKGLKNADLKYMSEFYKLLNKMCITITDYSENGTESMNIIMNSTECSNQYMMLYNWFSECKSYLHLLNKLKYIYDRFRKPAMKEIRRKKLSIPLQTLTTIAGVEMRSSKVFKSYDFSNSQCKSKKKKTTIPKKEEPPPPPLKQPKDSQDETSPPSQSSNALPKTKTGESRSSDVQDASKIDLKTSDNSEGKTKDASGDQGSPGSGTRDASNVPGGQISNGNQGGTNISQQGTDGGSGHGTGSRGTSSHQEGDTGGDKGSSSSENKSPVGGLSDQVDSGVEKGKKIVGAKEPGDSRDGKGSQVNEGDGPNGESDGKNAGKEGSDGGSGSSNNERSGKDSQPGGSSSGTENLGRKSSDKDSGSNTEDKKNLQIDKGITKDNSMKQREDLNTPGGPVDDSPKDKGSTDNTMEQHQQSDSLEPNPKEKPQDIQKGTPPLQEPETKELEPPKLTIPQPEQQQPQP</sequence>
<dbReference type="AlphaFoldDB" id="A0A1D3L9A2"/>
<feature type="non-terminal residue" evidence="2">
    <location>
        <position position="577"/>
    </location>
</feature>
<feature type="region of interest" description="Disordered" evidence="1">
    <location>
        <begin position="239"/>
        <end position="577"/>
    </location>
</feature>
<feature type="compositionally biased region" description="Basic and acidic residues" evidence="1">
    <location>
        <begin position="467"/>
        <end position="504"/>
    </location>
</feature>
<accession>A0A1D3L9A2</accession>